<dbReference type="SUPFAM" id="SSF52733">
    <property type="entry name" value="Nicotinate mononucleotide:5,6-dimethylbenzimidazole phosphoribosyltransferase (CobT)"/>
    <property type="match status" value="1"/>
</dbReference>
<dbReference type="PANTHER" id="PTHR43463">
    <property type="entry name" value="NICOTINATE-NUCLEOTIDE--DIMETHYLBENZIMIDAZOLE PHOSPHORIBOSYLTRANSFERASE"/>
    <property type="match status" value="1"/>
</dbReference>
<dbReference type="CDD" id="cd02439">
    <property type="entry name" value="DMB-PRT_CobT"/>
    <property type="match status" value="1"/>
</dbReference>
<dbReference type="PANTHER" id="PTHR43463:SF1">
    <property type="entry name" value="NICOTINATE-NUCLEOTIDE--DIMETHYLBENZIMIDAZOLE PHOSPHORIBOSYLTRANSFERASE"/>
    <property type="match status" value="1"/>
</dbReference>
<dbReference type="EC" id="2.4.2.21" evidence="1"/>
<keyword evidence="1" id="KW-0328">Glycosyltransferase</keyword>
<evidence type="ECO:0000313" key="1">
    <source>
        <dbReference type="EMBL" id="AQQ15668.1"/>
    </source>
</evidence>
<accession>A0A1Q2HXU0</accession>
<name>A0A1Q2HXU0_9CORY</name>
<gene>
    <name evidence="1" type="primary">cobU</name>
    <name evidence="1" type="ORF">CGLAU_08565</name>
</gene>
<keyword evidence="1" id="KW-0808">Transferase</keyword>
<reference evidence="1 2" key="1">
    <citation type="submission" date="2016-12" db="EMBL/GenBank/DDBJ databases">
        <authorList>
            <person name="Song W.-J."/>
            <person name="Kurnit D.M."/>
        </authorList>
    </citation>
    <scope>NUCLEOTIDE SEQUENCE [LARGE SCALE GENOMIC DNA]</scope>
    <source>
        <strain evidence="1 2">DSM 30827</strain>
    </source>
</reference>
<dbReference type="EMBL" id="CP019688">
    <property type="protein sequence ID" value="AQQ15668.1"/>
    <property type="molecule type" value="Genomic_DNA"/>
</dbReference>
<protein>
    <submittedName>
        <fullName evidence="1">Nicotinate-nucleotide--dimethylbenzimidazole phosphoribosyltransferase</fullName>
        <ecNumber evidence="1">2.4.2.21</ecNumber>
    </submittedName>
</protein>
<proteinExistence type="predicted"/>
<dbReference type="Pfam" id="PF02277">
    <property type="entry name" value="DBI_PRT"/>
    <property type="match status" value="1"/>
</dbReference>
<keyword evidence="2" id="KW-1185">Reference proteome</keyword>
<organism evidence="1 2">
    <name type="scientific">Corynebacterium glaucum</name>
    <dbReference type="NCBI Taxonomy" id="187491"/>
    <lineage>
        <taxon>Bacteria</taxon>
        <taxon>Bacillati</taxon>
        <taxon>Actinomycetota</taxon>
        <taxon>Actinomycetes</taxon>
        <taxon>Mycobacteriales</taxon>
        <taxon>Corynebacteriaceae</taxon>
        <taxon>Corynebacterium</taxon>
    </lineage>
</organism>
<evidence type="ECO:0000313" key="2">
    <source>
        <dbReference type="Proteomes" id="UP000217209"/>
    </source>
</evidence>
<dbReference type="InterPro" id="IPR036087">
    <property type="entry name" value="Nict_dMeBzImd_PRibTrfase_sf"/>
</dbReference>
<dbReference type="AlphaFoldDB" id="A0A1Q2HXU0"/>
<dbReference type="RefSeq" id="WP_095660329.1">
    <property type="nucleotide sequence ID" value="NZ_CP019688.1"/>
</dbReference>
<dbReference type="GO" id="GO:0008939">
    <property type="term" value="F:nicotinate-nucleotide-dimethylbenzimidazole phosphoribosyltransferase activity"/>
    <property type="evidence" value="ECO:0007669"/>
    <property type="project" value="UniProtKB-EC"/>
</dbReference>
<dbReference type="KEGG" id="cgv:CGLAU_08565"/>
<dbReference type="Gene3D" id="3.40.50.10210">
    <property type="match status" value="1"/>
</dbReference>
<dbReference type="InterPro" id="IPR003200">
    <property type="entry name" value="Nict_dMeBzImd_PRibTrfase"/>
</dbReference>
<dbReference type="Proteomes" id="UP000217209">
    <property type="component" value="Chromosome"/>
</dbReference>
<dbReference type="OrthoDB" id="9781491at2"/>
<sequence length="335" mass="34429">MAVQFPPVDSPEESRRLAVIQALDAEVAGRALGRMGAIGAWVASVQGEALPHPFTRARAVVVAGSHGVAARGVSAWTADATHRQAEEIAAGGGPVHAAARLSGASIRLVDGFLATPTGSIDVEPAMTLEACASALQLGAQIADQEIDAGTDLIVPGDLGVGNTTVAAALYGTLTRTEPVLAVGRGSGVNDHVWKVKTAAVRDAMFRVRGHRDDVECVLAEISGPDFACLVGLIAQSAVRRTPVLVDGAYVTVAAYVAERLAPGTKRWLIAGQLSPEPCHLALVQALELTPVLALDMTTGQGAGALAALPTINLAAELVADQLEPEPEPEPQPDLS</sequence>